<feature type="region of interest" description="Disordered" evidence="1">
    <location>
        <begin position="1"/>
        <end position="315"/>
    </location>
</feature>
<organism evidence="2 3">
    <name type="scientific">Chromobacterium violaceum (strain ATCC 12472 / DSM 30191 / JCM 1249 / CCUG 213 / NBRC 12614 / NCIMB 9131 / NCTC 9757 / MK)</name>
    <dbReference type="NCBI Taxonomy" id="243365"/>
    <lineage>
        <taxon>Bacteria</taxon>
        <taxon>Pseudomonadati</taxon>
        <taxon>Pseudomonadota</taxon>
        <taxon>Betaproteobacteria</taxon>
        <taxon>Neisseriales</taxon>
        <taxon>Chromobacteriaceae</taxon>
        <taxon>Chromobacterium</taxon>
    </lineage>
</organism>
<dbReference type="HOGENOM" id="CLU_620665_0_0_4"/>
<dbReference type="KEGG" id="cvi:CV_0371"/>
<evidence type="ECO:0000256" key="1">
    <source>
        <dbReference type="SAM" id="MobiDB-lite"/>
    </source>
</evidence>
<dbReference type="STRING" id="243365.CV_0371"/>
<sequence length="441" mass="48279">MVQRPAAQPAADMRRQPCGQRHRRQHRVGAGQLHQHQHRQHRRARGGGQEGRHAHQRRAPRRQPARQQHVQHLPGQRAAGRAGEQHGREDAPDGARAAGGGGGHKLARQQRQHQLPGRIADQQPRNRAIAIAPHLRPEPGQPPDHRAAQRHPPRQPQRQSAHRPAAQLHRAHEQRRSDAQQQRQQAIAGQGQMVGRRQRRGLIQGSKTEQAIDGEAGGQRRQQQGRQRAPIQTAPHHLADEGDGRQRRMVGGCPAGGDAAGHQQAAARQAQRRQPGQQRAAQRGQRHHRALAADGAAAGDGGKRRQAVDQGAAQAEPAVADAHRLQVVAFGGAAQQMPALLQNQAGQQAAQHRRQRALPGRQLARDCHQAAAASAQALLDRMQCELKAQHQQRAQRAAAGRQRQIQDKGMAPPPRLHRLTASRGRRPAPACSRPPAASRNK</sequence>
<dbReference type="Proteomes" id="UP000001424">
    <property type="component" value="Chromosome"/>
</dbReference>
<protein>
    <submittedName>
        <fullName evidence="2">Uncharacterized protein</fullName>
    </submittedName>
</protein>
<feature type="region of interest" description="Disordered" evidence="1">
    <location>
        <begin position="390"/>
        <end position="441"/>
    </location>
</feature>
<keyword evidence="3" id="KW-1185">Reference proteome</keyword>
<feature type="compositionally biased region" description="Low complexity" evidence="1">
    <location>
        <begin position="390"/>
        <end position="403"/>
    </location>
</feature>
<feature type="compositionally biased region" description="Low complexity" evidence="1">
    <location>
        <begin position="179"/>
        <end position="195"/>
    </location>
</feature>
<feature type="compositionally biased region" description="Basic residues" evidence="1">
    <location>
        <begin position="415"/>
        <end position="426"/>
    </location>
</feature>
<feature type="compositionally biased region" description="Low complexity" evidence="1">
    <location>
        <begin position="219"/>
        <end position="228"/>
    </location>
</feature>
<gene>
    <name evidence="2" type="ordered locus">CV_0371</name>
</gene>
<feature type="compositionally biased region" description="Low complexity" evidence="1">
    <location>
        <begin position="156"/>
        <end position="167"/>
    </location>
</feature>
<dbReference type="EMBL" id="AE016825">
    <property type="protein sequence ID" value="AAQ58049.1"/>
    <property type="molecule type" value="Genomic_DNA"/>
</dbReference>
<name>Q7P143_CHRVO</name>
<feature type="compositionally biased region" description="Low complexity" evidence="1">
    <location>
        <begin position="427"/>
        <end position="441"/>
    </location>
</feature>
<feature type="compositionally biased region" description="Low complexity" evidence="1">
    <location>
        <begin position="260"/>
        <end position="283"/>
    </location>
</feature>
<feature type="compositionally biased region" description="Basic residues" evidence="1">
    <location>
        <begin position="35"/>
        <end position="45"/>
    </location>
</feature>
<evidence type="ECO:0000313" key="3">
    <source>
        <dbReference type="Proteomes" id="UP000001424"/>
    </source>
</evidence>
<accession>Q7P143</accession>
<dbReference type="AlphaFoldDB" id="Q7P143"/>
<evidence type="ECO:0000313" key="2">
    <source>
        <dbReference type="EMBL" id="AAQ58049.1"/>
    </source>
</evidence>
<feature type="compositionally biased region" description="Basic and acidic residues" evidence="1">
    <location>
        <begin position="237"/>
        <end position="246"/>
    </location>
</feature>
<proteinExistence type="predicted"/>
<feature type="compositionally biased region" description="Basic residues" evidence="1">
    <location>
        <begin position="54"/>
        <end position="64"/>
    </location>
</feature>
<feature type="compositionally biased region" description="Basic and acidic residues" evidence="1">
    <location>
        <begin position="83"/>
        <end position="93"/>
    </location>
</feature>
<reference evidence="2 3" key="1">
    <citation type="journal article" date="2003" name="Proc. Natl. Acad. Sci. U.S.A.">
        <title>The complete genome sequence of Chromobacterium violaceum reveals remarkable and exploitable bacterial adaptability.</title>
        <authorList>
            <person name="Vasconcelos A.T.R."/>
            <person name="de Almeida D.F."/>
            <person name="Almeida F.C."/>
            <person name="de Almeida L.G.P."/>
            <person name="de Almeida R."/>
            <person name="Goncalves J.A.A."/>
            <person name="Andrade E.M."/>
            <person name="Antonio R.V."/>
            <person name="Araripe J."/>
            <person name="de Araujo M.F.F."/>
            <person name="Filho S.A."/>
            <person name="Azevedo V."/>
            <person name="Batista A.J."/>
            <person name="Bataus L.A.M."/>
            <person name="Batista J.S."/>
            <person name="Belo A."/>
            <person name="vander Berg C."/>
            <person name="Blamey J."/>
            <person name="Bogo M."/>
            <person name="Bonato S."/>
            <person name="Bordignon J."/>
            <person name="Brito C.A."/>
            <person name="Brocchi M."/>
            <person name="Burity H.A."/>
            <person name="Camargo A.A."/>
            <person name="Cardoso D.D.P."/>
            <person name="Carneiro N.P."/>
            <person name="Carraro D.M."/>
            <person name="Carvalho C.M.B."/>
            <person name="Cascardo J.C.M."/>
            <person name="Cavada B.S."/>
            <person name="Chueire L.M.O."/>
            <person name="Pasa T.B.C."/>
            <person name="Duran N."/>
            <person name="Fagundes N."/>
            <person name="Falcao C.L."/>
            <person name="Fantinatti F."/>
            <person name="Farias I.P."/>
            <person name="Felipe M.S.S."/>
            <person name="Ferrari L.P."/>
            <person name="Ferro J.A."/>
            <person name="Ferro M.I.T."/>
            <person name="Franco G.R."/>
            <person name="Freitas N.S.A."/>
            <person name="Furlan L.R."/>
            <person name="Gazzinelli R.T."/>
            <person name="Gomes E.A."/>
            <person name="Goncalves P.R."/>
            <person name="Grangeiro T.B."/>
            <person name="Grattapaglia D."/>
            <person name="Grisard E.C."/>
            <person name="Guimaraes C.T."/>
            <person name="Hanna E.S."/>
            <person name="Hungria M."/>
            <person name="Jardim S.N."/>
            <person name="Laurino J."/>
            <person name="Leoi L.C.T."/>
            <person name="Fassarella L."/>
            <person name="Lima A."/>
            <person name="Loureiro M.F."/>
            <person name="Lyra M.C.P."/>
            <person name="Macedo M."/>
            <person name="Madeira H.M.F."/>
            <person name="Manfio G.P."/>
            <person name="Maranhao A.Q."/>
            <person name="Martins W.S."/>
            <person name="di Mauro S.M.Z."/>
            <person name="de Medeiros S.R.B."/>
            <person name="Meissner R.D.V."/>
            <person name="Menck C.F.M."/>
            <person name="Moreira M.A.M."/>
            <person name="Nascimento F.F."/>
            <person name="Nicolas M.F."/>
            <person name="Oliveira J.G."/>
            <person name="Oliveira S.C."/>
            <person name="Paixao R.F.C."/>
            <person name="Parente J.A."/>
            <person name="Pedrosa F.O."/>
            <person name="Pena S.J.D."/>
            <person name="Perreira J.O."/>
            <person name="Perreira M."/>
            <person name="Pinto L.S.R.C."/>
            <person name="Pinto L.S."/>
            <person name="Porto J.I.R."/>
            <person name="Potrich D.P."/>
            <person name="Neto C.E.R."/>
            <person name="Reis A.M.M."/>
            <person name="Rigo L.U."/>
            <person name="Rondinelli E."/>
            <person name="dos Santos E.B.P."/>
            <person name="Santos F.R."/>
            <person name="Schneider M.P.C."/>
            <person name="Seuanez H.N."/>
            <person name="Silva A.M.R."/>
            <person name="da Silva A.L.C."/>
            <person name="Silva D.W."/>
            <person name="Silva R."/>
            <person name="Simoes I.C."/>
            <person name="Simon D."/>
            <person name="Soares C.M.A."/>
            <person name="Soares R.B.A."/>
            <person name="Souza E.M."/>
            <person name="Souza K.R.L."/>
            <person name="Souza R.C."/>
            <person name="Steffens M.B.R."/>
            <person name="Steindel M."/>
            <person name="Teixeira S.R."/>
            <person name="Urmenyi T."/>
            <person name="Vettore A."/>
            <person name="Wassem R."/>
            <person name="Zaha A."/>
            <person name="Simpson A.J.G."/>
        </authorList>
    </citation>
    <scope>NUCLEOTIDE SEQUENCE [LARGE SCALE GENOMIC DNA]</scope>
    <source>
        <strain evidence="3">ATCC 12472 / DSM 30191 / JCM 1249 / NBRC 12614 / NCIMB 9131 / NCTC 9757</strain>
    </source>
</reference>